<dbReference type="GO" id="GO:0005737">
    <property type="term" value="C:cytoplasm"/>
    <property type="evidence" value="ECO:0007669"/>
    <property type="project" value="UniProtKB-SubCell"/>
</dbReference>
<feature type="compositionally biased region" description="Acidic residues" evidence="20">
    <location>
        <begin position="231"/>
        <end position="251"/>
    </location>
</feature>
<dbReference type="GO" id="GO:0005975">
    <property type="term" value="P:carbohydrate metabolic process"/>
    <property type="evidence" value="ECO:0007669"/>
    <property type="project" value="InterPro"/>
</dbReference>
<evidence type="ECO:0000256" key="10">
    <source>
        <dbReference type="ARBA" id="ARBA00022737"/>
    </source>
</evidence>
<feature type="compositionally biased region" description="Basic and acidic residues" evidence="20">
    <location>
        <begin position="932"/>
        <end position="953"/>
    </location>
</feature>
<dbReference type="PANTHER" id="PTHR48050">
    <property type="entry name" value="STEROL 3-BETA-GLUCOSYLTRANSFERASE"/>
    <property type="match status" value="1"/>
</dbReference>
<feature type="compositionally biased region" description="Basic and acidic residues" evidence="20">
    <location>
        <begin position="84"/>
        <end position="107"/>
    </location>
</feature>
<evidence type="ECO:0000256" key="8">
    <source>
        <dbReference type="ARBA" id="ARBA00022676"/>
    </source>
</evidence>
<evidence type="ECO:0000256" key="20">
    <source>
        <dbReference type="SAM" id="MobiDB-lite"/>
    </source>
</evidence>
<keyword evidence="11" id="KW-0752">Steroid biosynthesis</keyword>
<evidence type="ECO:0000259" key="21">
    <source>
        <dbReference type="PROSITE" id="PS50003"/>
    </source>
</evidence>
<dbReference type="Gene3D" id="2.30.29.30">
    <property type="entry name" value="Pleckstrin-homology domain (PH domain)/Phosphotyrosine-binding domain (PTB)"/>
    <property type="match status" value="2"/>
</dbReference>
<comment type="subcellular location">
    <subcellularLocation>
        <location evidence="2">Cytoplasm</location>
    </subcellularLocation>
    <subcellularLocation>
        <location evidence="1">Membrane</location>
        <topology evidence="1">Peripheral membrane protein</topology>
    </subcellularLocation>
</comment>
<feature type="region of interest" description="Disordered" evidence="20">
    <location>
        <begin position="753"/>
        <end position="953"/>
    </location>
</feature>
<dbReference type="GO" id="GO:0016020">
    <property type="term" value="C:membrane"/>
    <property type="evidence" value="ECO:0007669"/>
    <property type="project" value="UniProtKB-SubCell"/>
</dbReference>
<evidence type="ECO:0000313" key="23">
    <source>
        <dbReference type="Proteomes" id="UP001182556"/>
    </source>
</evidence>
<keyword evidence="10" id="KW-0677">Repeat</keyword>
<feature type="region of interest" description="Disordered" evidence="20">
    <location>
        <begin position="328"/>
        <end position="379"/>
    </location>
</feature>
<evidence type="ECO:0000256" key="12">
    <source>
        <dbReference type="ARBA" id="ARBA00023011"/>
    </source>
</evidence>
<evidence type="ECO:0000256" key="6">
    <source>
        <dbReference type="ARBA" id="ARBA00022490"/>
    </source>
</evidence>
<evidence type="ECO:0000256" key="5">
    <source>
        <dbReference type="ARBA" id="ARBA00017894"/>
    </source>
</evidence>
<dbReference type="SUPFAM" id="SSF50729">
    <property type="entry name" value="PH domain-like"/>
    <property type="match status" value="1"/>
</dbReference>
<keyword evidence="15" id="KW-1207">Sterol metabolism</keyword>
<evidence type="ECO:0000256" key="4">
    <source>
        <dbReference type="ARBA" id="ARBA00012650"/>
    </source>
</evidence>
<feature type="compositionally biased region" description="Basic and acidic residues" evidence="20">
    <location>
        <begin position="753"/>
        <end position="773"/>
    </location>
</feature>
<feature type="region of interest" description="Disordered" evidence="20">
    <location>
        <begin position="1569"/>
        <end position="1684"/>
    </location>
</feature>
<evidence type="ECO:0000256" key="2">
    <source>
        <dbReference type="ARBA" id="ARBA00004496"/>
    </source>
</evidence>
<dbReference type="SUPFAM" id="SSF53756">
    <property type="entry name" value="UDP-Glycosyltransferase/glycogen phosphorylase"/>
    <property type="match status" value="1"/>
</dbReference>
<dbReference type="FunFam" id="2.30.29.30:FF:000303">
    <property type="entry name" value="Sterol 3-beta-glucosyltransferase"/>
    <property type="match status" value="1"/>
</dbReference>
<dbReference type="CDD" id="cd13215">
    <property type="entry name" value="PH-GRAM1_AGT26"/>
    <property type="match status" value="1"/>
</dbReference>
<reference evidence="22" key="1">
    <citation type="submission" date="2023-02" db="EMBL/GenBank/DDBJ databases">
        <title>Identification and recombinant expression of a fungal hydrolase from Papiliotrema laurentii that hydrolyzes apple cutin and clears colloidal polyester polyurethane.</title>
        <authorList>
            <consortium name="DOE Joint Genome Institute"/>
            <person name="Roman V.A."/>
            <person name="Bojanowski C."/>
            <person name="Crable B.R."/>
            <person name="Wagner D.N."/>
            <person name="Hung C.S."/>
            <person name="Nadeau L.J."/>
            <person name="Schratz L."/>
            <person name="Haridas S."/>
            <person name="Pangilinan J."/>
            <person name="Lipzen A."/>
            <person name="Na H."/>
            <person name="Yan M."/>
            <person name="Ng V."/>
            <person name="Grigoriev I.V."/>
            <person name="Spatafora J.W."/>
            <person name="Barlow D."/>
            <person name="Biffinger J."/>
            <person name="Kelley-Loughnane N."/>
            <person name="Varaljay V.A."/>
            <person name="Crookes-Goodson W.J."/>
        </authorList>
    </citation>
    <scope>NUCLEOTIDE SEQUENCE</scope>
    <source>
        <strain evidence="22">5307AH</strain>
    </source>
</reference>
<evidence type="ECO:0000256" key="19">
    <source>
        <dbReference type="ARBA" id="ARBA00049453"/>
    </source>
</evidence>
<evidence type="ECO:0000256" key="11">
    <source>
        <dbReference type="ARBA" id="ARBA00022955"/>
    </source>
</evidence>
<evidence type="ECO:0000256" key="3">
    <source>
        <dbReference type="ARBA" id="ARBA00006962"/>
    </source>
</evidence>
<keyword evidence="12" id="KW-0756">Sterol biosynthesis</keyword>
<comment type="caution">
    <text evidence="22">The sequence shown here is derived from an EMBL/GenBank/DDBJ whole genome shotgun (WGS) entry which is preliminary data.</text>
</comment>
<feature type="domain" description="PH" evidence="21">
    <location>
        <begin position="545"/>
        <end position="637"/>
    </location>
</feature>
<keyword evidence="8" id="KW-0328">Glycosyltransferase</keyword>
<feature type="compositionally biased region" description="Polar residues" evidence="20">
    <location>
        <begin position="46"/>
        <end position="58"/>
    </location>
</feature>
<dbReference type="InterPro" id="IPR004182">
    <property type="entry name" value="GRAM"/>
</dbReference>
<protein>
    <recommendedName>
        <fullName evidence="5">Sterol 3-beta-glucosyltransferase</fullName>
        <ecNumber evidence="4">2.4.1.173</ecNumber>
    </recommendedName>
    <alternativeName>
        <fullName evidence="17">Autophagy-related protein 26</fullName>
    </alternativeName>
</protein>
<dbReference type="Proteomes" id="UP001182556">
    <property type="component" value="Unassembled WGS sequence"/>
</dbReference>
<feature type="compositionally biased region" description="Polar residues" evidence="20">
    <location>
        <begin position="1"/>
        <end position="23"/>
    </location>
</feature>
<evidence type="ECO:0000256" key="16">
    <source>
        <dbReference type="ARBA" id="ARBA00023221"/>
    </source>
</evidence>
<evidence type="ECO:0000313" key="22">
    <source>
        <dbReference type="EMBL" id="KAK1927991.1"/>
    </source>
</evidence>
<dbReference type="Pfam" id="PF03033">
    <property type="entry name" value="Glyco_transf_28"/>
    <property type="match status" value="1"/>
</dbReference>
<evidence type="ECO:0000256" key="17">
    <source>
        <dbReference type="ARBA" id="ARBA00029843"/>
    </source>
</evidence>
<keyword evidence="16" id="KW-0753">Steroid metabolism</keyword>
<gene>
    <name evidence="22" type="ORF">DB88DRAFT_480017</name>
</gene>
<dbReference type="GO" id="GO:0016906">
    <property type="term" value="F:sterol 3-beta-glucosyltransferase activity"/>
    <property type="evidence" value="ECO:0007669"/>
    <property type="project" value="UniProtKB-EC"/>
</dbReference>
<evidence type="ECO:0000256" key="14">
    <source>
        <dbReference type="ARBA" id="ARBA00023136"/>
    </source>
</evidence>
<feature type="compositionally biased region" description="Basic and acidic residues" evidence="20">
    <location>
        <begin position="190"/>
        <end position="202"/>
    </location>
</feature>
<dbReference type="InterPro" id="IPR002213">
    <property type="entry name" value="UDP_glucos_trans"/>
</dbReference>
<dbReference type="InterPro" id="IPR004276">
    <property type="entry name" value="GlycoTrans_28_N"/>
</dbReference>
<dbReference type="InterPro" id="IPR011993">
    <property type="entry name" value="PH-like_dom_sf"/>
</dbReference>
<feature type="compositionally biased region" description="Basic and acidic residues" evidence="20">
    <location>
        <begin position="114"/>
        <end position="124"/>
    </location>
</feature>
<sequence>MSGTTPTRQQPLDQQVPSDSAATASPGDEARFQPPFPPSVVESPPNATSPGTTDSTAGQPPHPRIEEALNATAAHVLPEYPIPRGKDHGGVKDVSKEGIGRDNEVHPHTPQPGEGKREEEKDPQQRPIIVGTPLDELRTPMFERGATSLYPAQADDKPPTVTEESLDPFAQSPPSTPSTPQPQAAGRAGTRPDNEVGRRLDRPGFGSGKEIGSVRMGASALISALNAIPWDGDEDGDGDGDGEDSSDSSDDSADRSRQRSHGKAARPKMSRLGSSLNTIRPMASPQDETVVIDPSATSYFPQESARSGGFTHHSLHFPFRQNTIARRAKSPGAGELSYQFSQGLKASRGSTPPQDTIPPAVPEETVAGPRSSIDSEGSHYIGEPARVAMGERMAVEQGIARQEEGAEMARVQEEAEDRGGIYATSPLTMTGQPGERAPAARASAVLNEDEARRRSDENVAAALRQGSDVEEVVEDRMDPNPQEKKRVRREKLAERLQEVFGLENRETVLEEMRCWLLRSVMLKGYMYLTPRHICFFAHMPDKKNLIVKTGPLSKKNSRTKLNTKYWAVLKNDVLSWYESTNDPYFPKGNVSLQYATSCDAIDDTRFKLRTTERNYTFTVDTPTARDEWIKAIQKVMFKTQHEGESVKLVIPLDAVLEIDKSPTLEFAETIEIKCVDPDDQMSMDSYFFASFQDGDRAIQAIQRVLDERPTPELPPPSSLSSREEDSRSQTSGGSGPLGLKKLSSVLKPLVTRSTDRIDKDSKDIVSSPEEQRKSAFHIPFIKGQKPSNDSLETLRVDQVQPQASSGDESDEWDGYPPRQSGAPPPGMGEKGSGWGGFLKKPTAKIFGSSPSQSSLQRRSSNGSSTLVGDVAPPFANDASQAGPRTRTGRPKRESVTEVVEHTVIPGEDESEDDTRERRMSSTSDSEAGTEGFGRDRSEYSIMERSESNRREDDETAQKFRSVFALNEKEELIDHFPGYLYRVLPVSGRFFVSTNYFCFRSSQLLYKTKMIIPIRDIYGLKAQKAFAFGHSGLIIVIKGHEELFLEFSSSRRRNGCVQLLEERMEAVRLSSVSEDDPEGKQVADDERIALRIMEDLDENSPLEARRQEVGTPSMMFGSTTSTFLDFKPETSMRITCLTIGSRGDVQPYIALCKGLQAEGHTTRIASHGEYKDWVEGHGIEFASVGGDPAELMQMCVDNGMFTVSFLKEGLQKFRGWLDDLLNSSWEACQNSDLLIESPSAMGGIHIAEALRIPYYRAFTMPWTRTRAYPHAFAVPEHKKGGSYNYMTYTMFDQVFWRAIAGQVNRFRRKVLGIDATTFDKLEQHKVPFLYNFSPNVVPPPLDWTEWIHVTGYWFLENADESANKEKKWSPPEGLVEFIDKAHEMGKKVVYIGFGSIVVSDPEEMTRCVVDAVVDSGVYAILSKGWSDRGSKAKGEDKGDSSGADGVKYPESIFSIDSIDHSWLFPRIDAACHHGGAGTSGASLRAGIPTIIKPFFGDQAFWSERVESLNVGSAVRKLTSENLAEALKKATTDEKQIAKAKIVGEMIRKENGVARAIEAIYRDLEYAKSLIKPPPEKSDKGLSIIPSLGAPELPNPFRSKSRDQDASRTPSTKKSTSRGRSDTGDDHEQVSDGSWDHLSEDHERQCDDQASGSVSEKMDDGDGDAVGRSKSTGSGILSKIKSVVPV</sequence>
<organism evidence="22 23">
    <name type="scientific">Papiliotrema laurentii</name>
    <name type="common">Cryptococcus laurentii</name>
    <dbReference type="NCBI Taxonomy" id="5418"/>
    <lineage>
        <taxon>Eukaryota</taxon>
        <taxon>Fungi</taxon>
        <taxon>Dikarya</taxon>
        <taxon>Basidiomycota</taxon>
        <taxon>Agaricomycotina</taxon>
        <taxon>Tremellomycetes</taxon>
        <taxon>Tremellales</taxon>
        <taxon>Rhynchogastremaceae</taxon>
        <taxon>Papiliotrema</taxon>
    </lineage>
</organism>
<feature type="region of interest" description="Disordered" evidence="20">
    <location>
        <begin position="705"/>
        <end position="740"/>
    </location>
</feature>
<keyword evidence="14" id="KW-0472">Membrane</keyword>
<accession>A0AAD9FXA3</accession>
<feature type="compositionally biased region" description="Low complexity" evidence="20">
    <location>
        <begin position="847"/>
        <end position="864"/>
    </location>
</feature>
<feature type="compositionally biased region" description="Basic and acidic residues" evidence="20">
    <location>
        <begin position="890"/>
        <end position="900"/>
    </location>
</feature>
<dbReference type="FunFam" id="3.40.50.2000:FF:000029">
    <property type="entry name" value="Sterol 3-beta-glucosyltransferase"/>
    <property type="match status" value="1"/>
</dbReference>
<proteinExistence type="inferred from homology"/>
<keyword evidence="7" id="KW-0444">Lipid biosynthesis</keyword>
<evidence type="ECO:0000256" key="15">
    <source>
        <dbReference type="ARBA" id="ARBA00023166"/>
    </source>
</evidence>
<dbReference type="Pfam" id="PF00169">
    <property type="entry name" value="PH"/>
    <property type="match status" value="1"/>
</dbReference>
<dbReference type="FunFam" id="2.30.29.30:FF:000391">
    <property type="entry name" value="Sterol 3-beta-glucosyltransferase"/>
    <property type="match status" value="1"/>
</dbReference>
<feature type="compositionally biased region" description="Polar residues" evidence="20">
    <location>
        <begin position="295"/>
        <end position="305"/>
    </location>
</feature>
<dbReference type="InterPro" id="IPR048065">
    <property type="entry name" value="ATG26_PH_GRAM2"/>
</dbReference>
<feature type="compositionally biased region" description="Polar residues" evidence="20">
    <location>
        <begin position="338"/>
        <end position="354"/>
    </location>
</feature>
<evidence type="ECO:0000256" key="9">
    <source>
        <dbReference type="ARBA" id="ARBA00022679"/>
    </source>
</evidence>
<dbReference type="PROSITE" id="PS50003">
    <property type="entry name" value="PH_DOMAIN"/>
    <property type="match status" value="1"/>
</dbReference>
<dbReference type="CDD" id="cd13216">
    <property type="entry name" value="PH-GRAM2_AGT26"/>
    <property type="match status" value="1"/>
</dbReference>
<dbReference type="Pfam" id="PF02893">
    <property type="entry name" value="GRAM"/>
    <property type="match status" value="2"/>
</dbReference>
<evidence type="ECO:0000256" key="13">
    <source>
        <dbReference type="ARBA" id="ARBA00023098"/>
    </source>
</evidence>
<dbReference type="InterPro" id="IPR001849">
    <property type="entry name" value="PH_domain"/>
</dbReference>
<dbReference type="PANTHER" id="PTHR48050:SF25">
    <property type="entry name" value="STEROL 3-BETA-GLUCOSYLTRANSFERASE"/>
    <property type="match status" value="1"/>
</dbReference>
<dbReference type="CDD" id="cd03784">
    <property type="entry name" value="GT1_Gtf-like"/>
    <property type="match status" value="1"/>
</dbReference>
<dbReference type="Gene3D" id="3.40.50.2000">
    <property type="entry name" value="Glycogen Phosphorylase B"/>
    <property type="match status" value="2"/>
</dbReference>
<comment type="catalytic activity">
    <reaction evidence="19">
        <text>a sterol + UDP-alpha-D-glucose = a sterol 3-beta-D-glucoside + UDP + H(+)</text>
        <dbReference type="Rhea" id="RHEA:22724"/>
        <dbReference type="ChEBI" id="CHEBI:15378"/>
        <dbReference type="ChEBI" id="CHEBI:15889"/>
        <dbReference type="ChEBI" id="CHEBI:37424"/>
        <dbReference type="ChEBI" id="CHEBI:58223"/>
        <dbReference type="ChEBI" id="CHEBI:58885"/>
        <dbReference type="EC" id="2.4.1.173"/>
    </reaction>
    <physiologicalReaction direction="left-to-right" evidence="19">
        <dbReference type="Rhea" id="RHEA:22725"/>
    </physiologicalReaction>
</comment>
<dbReference type="InterPro" id="IPR048066">
    <property type="entry name" value="ATG26_PH_GRAM1"/>
</dbReference>
<dbReference type="Pfam" id="PF06722">
    <property type="entry name" value="EryCIII-like_C"/>
    <property type="match status" value="1"/>
</dbReference>
<dbReference type="SMART" id="SM00233">
    <property type="entry name" value="PH"/>
    <property type="match status" value="1"/>
</dbReference>
<feature type="region of interest" description="Disordered" evidence="20">
    <location>
        <begin position="1"/>
        <end position="212"/>
    </location>
</feature>
<keyword evidence="13" id="KW-0443">Lipid metabolism</keyword>
<dbReference type="InterPro" id="IPR010610">
    <property type="entry name" value="EryCIII-like_C"/>
</dbReference>
<dbReference type="SMART" id="SM00568">
    <property type="entry name" value="GRAM"/>
    <property type="match status" value="2"/>
</dbReference>
<feature type="compositionally biased region" description="Basic and acidic residues" evidence="20">
    <location>
        <begin position="1617"/>
        <end position="1645"/>
    </location>
</feature>
<dbReference type="FunFam" id="3.40.50.2000:FF:000009">
    <property type="entry name" value="Sterol 3-beta-glucosyltransferase UGT80A2"/>
    <property type="match status" value="1"/>
</dbReference>
<dbReference type="EMBL" id="JAODAN010000001">
    <property type="protein sequence ID" value="KAK1927991.1"/>
    <property type="molecule type" value="Genomic_DNA"/>
</dbReference>
<keyword evidence="6" id="KW-0963">Cytoplasm</keyword>
<dbReference type="EC" id="2.4.1.173" evidence="4"/>
<evidence type="ECO:0000256" key="7">
    <source>
        <dbReference type="ARBA" id="ARBA00022516"/>
    </source>
</evidence>
<comment type="catalytic activity">
    <reaction evidence="18">
        <text>ergosterol + UDP-alpha-D-glucose = ergosteryl 3-beta-D-glucoside + UDP + H(+)</text>
        <dbReference type="Rhea" id="RHEA:61836"/>
        <dbReference type="ChEBI" id="CHEBI:15378"/>
        <dbReference type="ChEBI" id="CHEBI:16933"/>
        <dbReference type="ChEBI" id="CHEBI:52973"/>
        <dbReference type="ChEBI" id="CHEBI:58223"/>
        <dbReference type="ChEBI" id="CHEBI:58885"/>
    </reaction>
    <physiologicalReaction direction="left-to-right" evidence="18">
        <dbReference type="Rhea" id="RHEA:61837"/>
    </physiologicalReaction>
</comment>
<feature type="region of interest" description="Disordered" evidence="20">
    <location>
        <begin position="444"/>
        <end position="463"/>
    </location>
</feature>
<dbReference type="GO" id="GO:0016126">
    <property type="term" value="P:sterol biosynthetic process"/>
    <property type="evidence" value="ECO:0007669"/>
    <property type="project" value="UniProtKB-KW"/>
</dbReference>
<dbReference type="InterPro" id="IPR050426">
    <property type="entry name" value="Glycosyltransferase_28"/>
</dbReference>
<comment type="similarity">
    <text evidence="3">Belongs to the glycosyltransferase 28 family.</text>
</comment>
<feature type="compositionally biased region" description="Basic residues" evidence="20">
    <location>
        <begin position="258"/>
        <end position="269"/>
    </location>
</feature>
<keyword evidence="23" id="KW-1185">Reference proteome</keyword>
<keyword evidence="9" id="KW-0808">Transferase</keyword>
<evidence type="ECO:0000256" key="18">
    <source>
        <dbReference type="ARBA" id="ARBA00047886"/>
    </source>
</evidence>
<evidence type="ECO:0000256" key="1">
    <source>
        <dbReference type="ARBA" id="ARBA00004170"/>
    </source>
</evidence>
<feature type="region of interest" description="Disordered" evidence="20">
    <location>
        <begin position="227"/>
        <end position="314"/>
    </location>
</feature>
<name>A0AAD9FXA3_PAPLA</name>